<dbReference type="GO" id="GO:0005506">
    <property type="term" value="F:iron ion binding"/>
    <property type="evidence" value="ECO:0007669"/>
    <property type="project" value="InterPro"/>
</dbReference>
<dbReference type="InterPro" id="IPR050307">
    <property type="entry name" value="Sterol_Desaturase_Related"/>
</dbReference>
<protein>
    <recommendedName>
        <fullName evidence="6">Fatty acid hydroxylase domain-containing protein</fullName>
    </recommendedName>
</protein>
<evidence type="ECO:0000313" key="8">
    <source>
        <dbReference type="Proteomes" id="UP001209878"/>
    </source>
</evidence>
<gene>
    <name evidence="7" type="ORF">NP493_409g02006</name>
</gene>
<evidence type="ECO:0000256" key="3">
    <source>
        <dbReference type="ARBA" id="ARBA00022989"/>
    </source>
</evidence>
<evidence type="ECO:0000259" key="6">
    <source>
        <dbReference type="Pfam" id="PF04116"/>
    </source>
</evidence>
<accession>A0AAD9L0R5</accession>
<dbReference type="InterPro" id="IPR006694">
    <property type="entry name" value="Fatty_acid_hydroxylase"/>
</dbReference>
<feature type="domain" description="Fatty acid hydroxylase" evidence="6">
    <location>
        <begin position="165"/>
        <end position="297"/>
    </location>
</feature>
<keyword evidence="3 5" id="KW-1133">Transmembrane helix</keyword>
<dbReference type="GO" id="GO:0016491">
    <property type="term" value="F:oxidoreductase activity"/>
    <property type="evidence" value="ECO:0007669"/>
    <property type="project" value="InterPro"/>
</dbReference>
<dbReference type="Proteomes" id="UP001209878">
    <property type="component" value="Unassembled WGS sequence"/>
</dbReference>
<organism evidence="7 8">
    <name type="scientific">Ridgeia piscesae</name>
    <name type="common">Tubeworm</name>
    <dbReference type="NCBI Taxonomy" id="27915"/>
    <lineage>
        <taxon>Eukaryota</taxon>
        <taxon>Metazoa</taxon>
        <taxon>Spiralia</taxon>
        <taxon>Lophotrochozoa</taxon>
        <taxon>Annelida</taxon>
        <taxon>Polychaeta</taxon>
        <taxon>Sedentaria</taxon>
        <taxon>Canalipalpata</taxon>
        <taxon>Sabellida</taxon>
        <taxon>Siboglinidae</taxon>
        <taxon>Ridgeia</taxon>
    </lineage>
</organism>
<comment type="subcellular location">
    <subcellularLocation>
        <location evidence="1">Membrane</location>
    </subcellularLocation>
</comment>
<evidence type="ECO:0000256" key="1">
    <source>
        <dbReference type="ARBA" id="ARBA00004370"/>
    </source>
</evidence>
<dbReference type="EMBL" id="JAODUO010000409">
    <property type="protein sequence ID" value="KAK2181137.1"/>
    <property type="molecule type" value="Genomic_DNA"/>
</dbReference>
<comment type="caution">
    <text evidence="7">The sequence shown here is derived from an EMBL/GenBank/DDBJ whole genome shotgun (WGS) entry which is preliminary data.</text>
</comment>
<dbReference type="GO" id="GO:0016020">
    <property type="term" value="C:membrane"/>
    <property type="evidence" value="ECO:0007669"/>
    <property type="project" value="UniProtKB-SubCell"/>
</dbReference>
<keyword evidence="4 5" id="KW-0472">Membrane</keyword>
<proteinExistence type="predicted"/>
<sequence>MECERAQDDPRLKHKGRVVWLLRLVYLVALAAVVVASEVLQKYVDDLWRYLATNRIFTSVYFETWWVIACYPVILAVPFAISKISAFDRYKIETIVQWRGTCLRQSLYEVVEYGGPLMALDSLIVKKYDNVDPALWAIRRRGWLQTTRALPETSPSLAQVAWQLVASLVIYDAIFYVVHRLLHSNATLYEWVHAHHHTHDVVCSRVTNRLSIVERLMLVLSANFALKIVHAHPLTRTLFVPVFVFWLVGNHCGYDLPWALDKVLPSGVMISSTEHYRHHVIGTRSYQPFFSYIDNFMANRDKFKSL</sequence>
<evidence type="ECO:0000256" key="2">
    <source>
        <dbReference type="ARBA" id="ARBA00022692"/>
    </source>
</evidence>
<dbReference type="AlphaFoldDB" id="A0AAD9L0R5"/>
<evidence type="ECO:0000256" key="4">
    <source>
        <dbReference type="ARBA" id="ARBA00023136"/>
    </source>
</evidence>
<keyword evidence="8" id="KW-1185">Reference proteome</keyword>
<name>A0AAD9L0R5_RIDPI</name>
<evidence type="ECO:0000313" key="7">
    <source>
        <dbReference type="EMBL" id="KAK2181137.1"/>
    </source>
</evidence>
<feature type="transmembrane region" description="Helical" evidence="5">
    <location>
        <begin position="20"/>
        <end position="40"/>
    </location>
</feature>
<dbReference type="PANTHER" id="PTHR11863">
    <property type="entry name" value="STEROL DESATURASE"/>
    <property type="match status" value="1"/>
</dbReference>
<dbReference type="GO" id="GO:0008610">
    <property type="term" value="P:lipid biosynthetic process"/>
    <property type="evidence" value="ECO:0007669"/>
    <property type="project" value="InterPro"/>
</dbReference>
<dbReference type="Pfam" id="PF04116">
    <property type="entry name" value="FA_hydroxylase"/>
    <property type="match status" value="1"/>
</dbReference>
<keyword evidence="2 5" id="KW-0812">Transmembrane</keyword>
<evidence type="ECO:0000256" key="5">
    <source>
        <dbReference type="SAM" id="Phobius"/>
    </source>
</evidence>
<reference evidence="7" key="1">
    <citation type="journal article" date="2023" name="Mol. Biol. Evol.">
        <title>Third-Generation Sequencing Reveals the Adaptive Role of the Epigenome in Three Deep-Sea Polychaetes.</title>
        <authorList>
            <person name="Perez M."/>
            <person name="Aroh O."/>
            <person name="Sun Y."/>
            <person name="Lan Y."/>
            <person name="Juniper S.K."/>
            <person name="Young C.R."/>
            <person name="Angers B."/>
            <person name="Qian P.Y."/>
        </authorList>
    </citation>
    <scope>NUCLEOTIDE SEQUENCE</scope>
    <source>
        <strain evidence="7">R07B-5</strain>
    </source>
</reference>
<feature type="transmembrane region" description="Helical" evidence="5">
    <location>
        <begin position="60"/>
        <end position="81"/>
    </location>
</feature>